<keyword evidence="2" id="KW-0808">Transferase</keyword>
<organism evidence="2 3">
    <name type="scientific">Shewanella piezotolerans (strain WP3 / JCM 13877)</name>
    <dbReference type="NCBI Taxonomy" id="225849"/>
    <lineage>
        <taxon>Bacteria</taxon>
        <taxon>Pseudomonadati</taxon>
        <taxon>Pseudomonadota</taxon>
        <taxon>Gammaproteobacteria</taxon>
        <taxon>Alteromonadales</taxon>
        <taxon>Shewanellaceae</taxon>
        <taxon>Shewanella</taxon>
    </lineage>
</organism>
<dbReference type="GO" id="GO:0016758">
    <property type="term" value="F:hexosyltransferase activity"/>
    <property type="evidence" value="ECO:0007669"/>
    <property type="project" value="UniProtKB-ARBA"/>
</dbReference>
<proteinExistence type="predicted"/>
<dbReference type="AlphaFoldDB" id="B8CL61"/>
<protein>
    <submittedName>
        <fullName evidence="2">Glycosyl transferase, family 2</fullName>
    </submittedName>
</protein>
<reference evidence="2 3" key="1">
    <citation type="journal article" date="2008" name="PLoS ONE">
        <title>Environmental adaptation: genomic analysis of the piezotolerant and psychrotolerant deep-sea iron reducing bacterium Shewanella piezotolerans WP3.</title>
        <authorList>
            <person name="Wang F."/>
            <person name="Wang J."/>
            <person name="Jian H."/>
            <person name="Zhang B."/>
            <person name="Li S."/>
            <person name="Wang F."/>
            <person name="Zeng X."/>
            <person name="Gao L."/>
            <person name="Bartlett D.H."/>
            <person name="Yu J."/>
            <person name="Hu S."/>
            <person name="Xiao X."/>
        </authorList>
    </citation>
    <scope>NUCLEOTIDE SEQUENCE [LARGE SCALE GENOMIC DNA]</scope>
    <source>
        <strain evidence="3">WP3 / JCM 13877</strain>
    </source>
</reference>
<dbReference type="Proteomes" id="UP000000753">
    <property type="component" value="Chromosome"/>
</dbReference>
<dbReference type="InterPro" id="IPR029044">
    <property type="entry name" value="Nucleotide-diphossugar_trans"/>
</dbReference>
<dbReference type="Gene3D" id="3.90.550.10">
    <property type="entry name" value="Spore Coat Polysaccharide Biosynthesis Protein SpsA, Chain A"/>
    <property type="match status" value="1"/>
</dbReference>
<dbReference type="eggNOG" id="COG1216">
    <property type="taxonomic scope" value="Bacteria"/>
</dbReference>
<feature type="domain" description="Glycosyltransferase 2-like" evidence="1">
    <location>
        <begin position="16"/>
        <end position="135"/>
    </location>
</feature>
<dbReference type="CAZy" id="GT2">
    <property type="family name" value="Glycosyltransferase Family 2"/>
</dbReference>
<dbReference type="OrthoDB" id="9802649at2"/>
<evidence type="ECO:0000313" key="2">
    <source>
        <dbReference type="EMBL" id="ACJ28387.1"/>
    </source>
</evidence>
<dbReference type="EMBL" id="CP000472">
    <property type="protein sequence ID" value="ACJ28387.1"/>
    <property type="molecule type" value="Genomic_DNA"/>
</dbReference>
<sequence>MTTNDQYTKATAAKVSVVMPIYNVEAFVEDAIKSVLAQTFSHFELILVNDCSPDSSLALCQKFKDSRIRIISHEVNQGLSAARNTGIRHAIGRYVAFIDSDDMWHPEKLAQHVLHLDNAPEVGISFSRSVFIDYQGNTINVFQMPQLTDINASDLLCRNPVGNGSAPVLRRETLCDIRYQALNKRHPHSCYFDENFRQSEDIECWLRIVATTHWKMEGLPAPLTYYRLNNQGLSANFQKQYASWENMINKAIHYAPELLIQYENRARAYQLRYLARQAIRNHDGKEAVERIKQALKTSPSIIRHETGRTIATLAAAYLLKLLPKSTYKGIESMAQSVLGRMQRAKISKDGVTPELMKNL</sequence>
<evidence type="ECO:0000313" key="3">
    <source>
        <dbReference type="Proteomes" id="UP000000753"/>
    </source>
</evidence>
<dbReference type="STRING" id="225849.swp_1607"/>
<dbReference type="KEGG" id="swp:swp_1607"/>
<gene>
    <name evidence="2" type="ordered locus">swp_1607</name>
</gene>
<accession>B8CL61</accession>
<dbReference type="PANTHER" id="PTHR22916">
    <property type="entry name" value="GLYCOSYLTRANSFERASE"/>
    <property type="match status" value="1"/>
</dbReference>
<dbReference type="Pfam" id="PF00535">
    <property type="entry name" value="Glycos_transf_2"/>
    <property type="match status" value="1"/>
</dbReference>
<dbReference type="HOGENOM" id="CLU_025996_0_0_6"/>
<evidence type="ECO:0000259" key="1">
    <source>
        <dbReference type="Pfam" id="PF00535"/>
    </source>
</evidence>
<dbReference type="CDD" id="cd00761">
    <property type="entry name" value="Glyco_tranf_GTA_type"/>
    <property type="match status" value="1"/>
</dbReference>
<name>B8CL61_SHEPW</name>
<dbReference type="PANTHER" id="PTHR22916:SF3">
    <property type="entry name" value="UDP-GLCNAC:BETAGAL BETA-1,3-N-ACETYLGLUCOSAMINYLTRANSFERASE-LIKE PROTEIN 1"/>
    <property type="match status" value="1"/>
</dbReference>
<dbReference type="InterPro" id="IPR001173">
    <property type="entry name" value="Glyco_trans_2-like"/>
</dbReference>
<dbReference type="RefSeq" id="WP_020911765.1">
    <property type="nucleotide sequence ID" value="NC_011566.1"/>
</dbReference>
<dbReference type="SUPFAM" id="SSF53448">
    <property type="entry name" value="Nucleotide-diphospho-sugar transferases"/>
    <property type="match status" value="1"/>
</dbReference>
<keyword evidence="3" id="KW-1185">Reference proteome</keyword>